<dbReference type="InterPro" id="IPR050397">
    <property type="entry name" value="Env_Response_Regulators"/>
</dbReference>
<evidence type="ECO:0000256" key="1">
    <source>
        <dbReference type="ARBA" id="ARBA00023015"/>
    </source>
</evidence>
<dbReference type="SMART" id="SM00100">
    <property type="entry name" value="cNMP"/>
    <property type="match status" value="1"/>
</dbReference>
<dbReference type="PROSITE" id="PS50042">
    <property type="entry name" value="CNMP_BINDING_3"/>
    <property type="match status" value="1"/>
</dbReference>
<dbReference type="EMBL" id="LVYD01000042">
    <property type="protein sequence ID" value="OQP64497.1"/>
    <property type="molecule type" value="Genomic_DNA"/>
</dbReference>
<keyword evidence="2" id="KW-0238">DNA-binding</keyword>
<dbReference type="InterPro" id="IPR036390">
    <property type="entry name" value="WH_DNA-bd_sf"/>
</dbReference>
<dbReference type="InterPro" id="IPR036388">
    <property type="entry name" value="WH-like_DNA-bd_sf"/>
</dbReference>
<dbReference type="InterPro" id="IPR014710">
    <property type="entry name" value="RmlC-like_jellyroll"/>
</dbReference>
<dbReference type="GO" id="GO:0003700">
    <property type="term" value="F:DNA-binding transcription factor activity"/>
    <property type="evidence" value="ECO:0007669"/>
    <property type="project" value="TreeGrafter"/>
</dbReference>
<evidence type="ECO:0000313" key="6">
    <source>
        <dbReference type="EMBL" id="OQP64497.1"/>
    </source>
</evidence>
<feature type="domain" description="Cyclic nucleotide-binding" evidence="4">
    <location>
        <begin position="14"/>
        <end position="118"/>
    </location>
</feature>
<dbReference type="CDD" id="cd00092">
    <property type="entry name" value="HTH_CRP"/>
    <property type="match status" value="1"/>
</dbReference>
<sequence length="229" mass="25816">MKRNKNGCDLKSCFLCRLCSKEWLPAIDIHRQSFHVNKGELLFTEGSEVTGIYFIYKGTFKVHKKWADDKELIVRLAKNGAILGHRGLGNDIYYPVSATALEASEVCFIDLGFFQSTLKVNYQFLYELMLFFAGELKESEKKMRNLAHMTVKGRIAQALLSMHAKFGTNPEGFIDINLSRQDLASYTGTTYETVFRTINELVQEGSISLSGKHICVLDAGKLNAHASEE</sequence>
<dbReference type="Proteomes" id="UP000192796">
    <property type="component" value="Unassembled WGS sequence"/>
</dbReference>
<dbReference type="SUPFAM" id="SSF51206">
    <property type="entry name" value="cAMP-binding domain-like"/>
    <property type="match status" value="1"/>
</dbReference>
<organism evidence="6 7">
    <name type="scientific">Niastella vici</name>
    <dbReference type="NCBI Taxonomy" id="1703345"/>
    <lineage>
        <taxon>Bacteria</taxon>
        <taxon>Pseudomonadati</taxon>
        <taxon>Bacteroidota</taxon>
        <taxon>Chitinophagia</taxon>
        <taxon>Chitinophagales</taxon>
        <taxon>Chitinophagaceae</taxon>
        <taxon>Niastella</taxon>
    </lineage>
</organism>
<dbReference type="Gene3D" id="2.60.120.10">
    <property type="entry name" value="Jelly Rolls"/>
    <property type="match status" value="1"/>
</dbReference>
<dbReference type="PROSITE" id="PS51063">
    <property type="entry name" value="HTH_CRP_2"/>
    <property type="match status" value="1"/>
</dbReference>
<dbReference type="OrthoDB" id="9127033at2"/>
<protein>
    <submittedName>
        <fullName evidence="6">Transcriptional regulator</fullName>
    </submittedName>
</protein>
<keyword evidence="3" id="KW-0804">Transcription</keyword>
<dbReference type="CDD" id="cd00038">
    <property type="entry name" value="CAP_ED"/>
    <property type="match status" value="1"/>
</dbReference>
<dbReference type="Pfam" id="PF13545">
    <property type="entry name" value="HTH_Crp_2"/>
    <property type="match status" value="1"/>
</dbReference>
<proteinExistence type="predicted"/>
<dbReference type="AlphaFoldDB" id="A0A1V9G1R1"/>
<dbReference type="PANTHER" id="PTHR24567">
    <property type="entry name" value="CRP FAMILY TRANSCRIPTIONAL REGULATORY PROTEIN"/>
    <property type="match status" value="1"/>
</dbReference>
<dbReference type="GO" id="GO:0005829">
    <property type="term" value="C:cytosol"/>
    <property type="evidence" value="ECO:0007669"/>
    <property type="project" value="TreeGrafter"/>
</dbReference>
<dbReference type="InterPro" id="IPR018490">
    <property type="entry name" value="cNMP-bd_dom_sf"/>
</dbReference>
<dbReference type="InterPro" id="IPR000595">
    <property type="entry name" value="cNMP-bd_dom"/>
</dbReference>
<dbReference type="GO" id="GO:0003677">
    <property type="term" value="F:DNA binding"/>
    <property type="evidence" value="ECO:0007669"/>
    <property type="project" value="UniProtKB-KW"/>
</dbReference>
<reference evidence="6 7" key="1">
    <citation type="submission" date="2016-03" db="EMBL/GenBank/DDBJ databases">
        <title>Niastella vici sp. nov., isolated from farmland soil.</title>
        <authorList>
            <person name="Chen L."/>
            <person name="Wang D."/>
            <person name="Yang S."/>
            <person name="Wang G."/>
        </authorList>
    </citation>
    <scope>NUCLEOTIDE SEQUENCE [LARGE SCALE GENOMIC DNA]</scope>
    <source>
        <strain evidence="6 7">DJ57</strain>
    </source>
</reference>
<dbReference type="Gene3D" id="1.10.10.10">
    <property type="entry name" value="Winged helix-like DNA-binding domain superfamily/Winged helix DNA-binding domain"/>
    <property type="match status" value="1"/>
</dbReference>
<evidence type="ECO:0000259" key="4">
    <source>
        <dbReference type="PROSITE" id="PS50042"/>
    </source>
</evidence>
<dbReference type="RefSeq" id="WP_081147119.1">
    <property type="nucleotide sequence ID" value="NZ_LVYD01000042.1"/>
</dbReference>
<gene>
    <name evidence="6" type="ORF">A3860_20605</name>
</gene>
<feature type="domain" description="HTH crp-type" evidence="5">
    <location>
        <begin position="149"/>
        <end position="220"/>
    </location>
</feature>
<dbReference type="PRINTS" id="PR00034">
    <property type="entry name" value="HTHCRP"/>
</dbReference>
<evidence type="ECO:0000256" key="3">
    <source>
        <dbReference type="ARBA" id="ARBA00023163"/>
    </source>
</evidence>
<dbReference type="STRING" id="1703345.A3860_20605"/>
<evidence type="ECO:0000256" key="2">
    <source>
        <dbReference type="ARBA" id="ARBA00023125"/>
    </source>
</evidence>
<dbReference type="SMART" id="SM00419">
    <property type="entry name" value="HTH_CRP"/>
    <property type="match status" value="1"/>
</dbReference>
<keyword evidence="7" id="KW-1185">Reference proteome</keyword>
<dbReference type="Pfam" id="PF00027">
    <property type="entry name" value="cNMP_binding"/>
    <property type="match status" value="1"/>
</dbReference>
<evidence type="ECO:0000313" key="7">
    <source>
        <dbReference type="Proteomes" id="UP000192796"/>
    </source>
</evidence>
<dbReference type="PANTHER" id="PTHR24567:SF26">
    <property type="entry name" value="REGULATORY PROTEIN YEIL"/>
    <property type="match status" value="1"/>
</dbReference>
<keyword evidence="1" id="KW-0805">Transcription regulation</keyword>
<dbReference type="SUPFAM" id="SSF46785">
    <property type="entry name" value="Winged helix' DNA-binding domain"/>
    <property type="match status" value="1"/>
</dbReference>
<dbReference type="InterPro" id="IPR012318">
    <property type="entry name" value="HTH_CRP"/>
</dbReference>
<comment type="caution">
    <text evidence="6">The sequence shown here is derived from an EMBL/GenBank/DDBJ whole genome shotgun (WGS) entry which is preliminary data.</text>
</comment>
<name>A0A1V9G1R1_9BACT</name>
<accession>A0A1V9G1R1</accession>
<evidence type="ECO:0000259" key="5">
    <source>
        <dbReference type="PROSITE" id="PS51063"/>
    </source>
</evidence>